<dbReference type="EnsemblPlants" id="OGLUM03G38470.1">
    <property type="protein sequence ID" value="OGLUM03G38470.1"/>
    <property type="gene ID" value="OGLUM03G38470"/>
</dbReference>
<evidence type="ECO:0000313" key="3">
    <source>
        <dbReference type="Proteomes" id="UP000026961"/>
    </source>
</evidence>
<dbReference type="Gramene" id="OGLUM03G38470.1">
    <property type="protein sequence ID" value="OGLUM03G38470.1"/>
    <property type="gene ID" value="OGLUM03G38470"/>
</dbReference>
<organism evidence="2">
    <name type="scientific">Oryza glumipatula</name>
    <dbReference type="NCBI Taxonomy" id="40148"/>
    <lineage>
        <taxon>Eukaryota</taxon>
        <taxon>Viridiplantae</taxon>
        <taxon>Streptophyta</taxon>
        <taxon>Embryophyta</taxon>
        <taxon>Tracheophyta</taxon>
        <taxon>Spermatophyta</taxon>
        <taxon>Magnoliopsida</taxon>
        <taxon>Liliopsida</taxon>
        <taxon>Poales</taxon>
        <taxon>Poaceae</taxon>
        <taxon>BOP clade</taxon>
        <taxon>Oryzoideae</taxon>
        <taxon>Oryzeae</taxon>
        <taxon>Oryzinae</taxon>
        <taxon>Oryza</taxon>
    </lineage>
</organism>
<keyword evidence="3" id="KW-1185">Reference proteome</keyword>
<dbReference type="GO" id="GO:0035251">
    <property type="term" value="F:UDP-glucosyltransferase activity"/>
    <property type="evidence" value="ECO:0007669"/>
    <property type="project" value="InterPro"/>
</dbReference>
<sequence length="151" mass="16680">MRTKTFVLFPSLGVGYLNPMVEMAKHLRRRGLGVVVVAFLRSLPDAVDALLLDAFCVDALDVAAELAIKAAYFFFPSGASALAALLHLTYYYRPRSMWKFRQQNTKHAARRLLACNQAEARHDRRDVVAREPRCGDVVLAARNGAAAGLCS</sequence>
<evidence type="ECO:0000313" key="2">
    <source>
        <dbReference type="EnsemblPlants" id="OGLUM03G38470.1"/>
    </source>
</evidence>
<dbReference type="PANTHER" id="PTHR48048">
    <property type="entry name" value="GLYCOSYLTRANSFERASE"/>
    <property type="match status" value="1"/>
</dbReference>
<dbReference type="Proteomes" id="UP000026961">
    <property type="component" value="Chromosome 3"/>
</dbReference>
<proteinExistence type="predicted"/>
<evidence type="ECO:0000256" key="1">
    <source>
        <dbReference type="SAM" id="Phobius"/>
    </source>
</evidence>
<keyword evidence="1" id="KW-0812">Transmembrane</keyword>
<dbReference type="PANTHER" id="PTHR48048:SF44">
    <property type="entry name" value="GLYCOSYLTRANSFERASE"/>
    <property type="match status" value="1"/>
</dbReference>
<reference evidence="2" key="1">
    <citation type="submission" date="2015-04" db="UniProtKB">
        <authorList>
            <consortium name="EnsemblPlants"/>
        </authorList>
    </citation>
    <scope>IDENTIFICATION</scope>
</reference>
<dbReference type="AlphaFoldDB" id="A0A0D9ZEW8"/>
<accession>A0A0D9ZEW8</accession>
<dbReference type="Gene3D" id="3.40.50.2000">
    <property type="entry name" value="Glycogen Phosphorylase B"/>
    <property type="match status" value="2"/>
</dbReference>
<keyword evidence="1" id="KW-0472">Membrane</keyword>
<reference evidence="2" key="2">
    <citation type="submission" date="2018-05" db="EMBL/GenBank/DDBJ databases">
        <title>OgluRS3 (Oryza glumaepatula Reference Sequence Version 3).</title>
        <authorList>
            <person name="Zhang J."/>
            <person name="Kudrna D."/>
            <person name="Lee S."/>
            <person name="Talag J."/>
            <person name="Welchert J."/>
            <person name="Wing R.A."/>
        </authorList>
    </citation>
    <scope>NUCLEOTIDE SEQUENCE [LARGE SCALE GENOMIC DNA]</scope>
</reference>
<feature type="transmembrane region" description="Helical" evidence="1">
    <location>
        <begin position="32"/>
        <end position="52"/>
    </location>
</feature>
<keyword evidence="1" id="KW-1133">Transmembrane helix</keyword>
<dbReference type="SUPFAM" id="SSF53756">
    <property type="entry name" value="UDP-Glycosyltransferase/glycogen phosphorylase"/>
    <property type="match status" value="1"/>
</dbReference>
<dbReference type="HOGENOM" id="CLU_1963099_0_0_1"/>
<name>A0A0D9ZEW8_9ORYZ</name>
<dbReference type="InterPro" id="IPR050481">
    <property type="entry name" value="UDP-glycosyltransf_plant"/>
</dbReference>
<protein>
    <submittedName>
        <fullName evidence="2">Uncharacterized protein</fullName>
    </submittedName>
</protein>
<feature type="transmembrane region" description="Helical" evidence="1">
    <location>
        <begin position="72"/>
        <end position="92"/>
    </location>
</feature>